<sequence>MTGSLIETVEARLTPDVVGKVAGSIGESPAKVSGALSSAVPSIFAGLIQRGSTPGGAAGLLSSLKDVDSSRIGDVSDPRGMMGIGSKLSSGMLGDYGGRITDVISRTSGIGREGSSGIMSFVFPLIAGVIGKQVVSRGLGASGLMELLSSQKKAVLEHPSLPRGLNSALGIGDVSELGGVGAEIAEPHVSVAQVAPRQVAPPPRRVVPVAEKPRTPWGAIIGALVLGAILLGGLTYFSRRHHEVPAPHAQAPMVHQPNVQTPAAAPPPAPPAQPTGQATLTSGEMEKKDAAKKDTGMAAKKETGMASAFTGNAALPERVALPNVNFDTASCDLQSGGEATLQDVAVTMKDHPSSRVRIEGFTDSVGGDDINSPLSERRAETVKKTLVGKGVDANRIETVGMSEKHPVADNGTDDGRAQNRRADMVIISR</sequence>
<dbReference type="PANTHER" id="PTHR30329:SF21">
    <property type="entry name" value="LIPOPROTEIN YIAD-RELATED"/>
    <property type="match status" value="1"/>
</dbReference>
<keyword evidence="3" id="KW-0998">Cell outer membrane</keyword>
<dbReference type="PRINTS" id="PR01021">
    <property type="entry name" value="OMPADOMAIN"/>
</dbReference>
<feature type="compositionally biased region" description="Basic and acidic residues" evidence="5">
    <location>
        <begin position="284"/>
        <end position="299"/>
    </location>
</feature>
<name>A0A0K1PQZ0_9BACT</name>
<dbReference type="AlphaFoldDB" id="A0A0K1PQZ0"/>
<dbReference type="InterPro" id="IPR036737">
    <property type="entry name" value="OmpA-like_sf"/>
</dbReference>
<feature type="domain" description="OmpA-like" evidence="7">
    <location>
        <begin position="313"/>
        <end position="429"/>
    </location>
</feature>
<feature type="compositionally biased region" description="Basic and acidic residues" evidence="5">
    <location>
        <begin position="402"/>
        <end position="422"/>
    </location>
</feature>
<dbReference type="EMBL" id="CP012333">
    <property type="protein sequence ID" value="AKU95942.1"/>
    <property type="molecule type" value="Genomic_DNA"/>
</dbReference>
<feature type="region of interest" description="Disordered" evidence="5">
    <location>
        <begin position="400"/>
        <end position="422"/>
    </location>
</feature>
<keyword evidence="6" id="KW-0812">Transmembrane</keyword>
<keyword evidence="6" id="KW-1133">Transmembrane helix</keyword>
<evidence type="ECO:0000256" key="3">
    <source>
        <dbReference type="ARBA" id="ARBA00023237"/>
    </source>
</evidence>
<evidence type="ECO:0000313" key="8">
    <source>
        <dbReference type="EMBL" id="AKU95942.1"/>
    </source>
</evidence>
<proteinExistence type="predicted"/>
<dbReference type="Pfam" id="PF00691">
    <property type="entry name" value="OmpA"/>
    <property type="match status" value="1"/>
</dbReference>
<dbReference type="InterPro" id="IPR006664">
    <property type="entry name" value="OMP_bac"/>
</dbReference>
<dbReference type="PANTHER" id="PTHR30329">
    <property type="entry name" value="STATOR ELEMENT OF FLAGELLAR MOTOR COMPLEX"/>
    <property type="match status" value="1"/>
</dbReference>
<feature type="region of interest" description="Disordered" evidence="5">
    <location>
        <begin position="258"/>
        <end position="299"/>
    </location>
</feature>
<evidence type="ECO:0000259" key="7">
    <source>
        <dbReference type="PROSITE" id="PS51123"/>
    </source>
</evidence>
<dbReference type="CDD" id="cd07185">
    <property type="entry name" value="OmpA_C-like"/>
    <property type="match status" value="1"/>
</dbReference>
<evidence type="ECO:0000313" key="9">
    <source>
        <dbReference type="Proteomes" id="UP000064967"/>
    </source>
</evidence>
<keyword evidence="2 4" id="KW-0472">Membrane</keyword>
<keyword evidence="9" id="KW-1185">Reference proteome</keyword>
<protein>
    <submittedName>
        <fullName evidence="8">Outer membrane fibronectin-binding protein</fullName>
    </submittedName>
</protein>
<feature type="transmembrane region" description="Helical" evidence="6">
    <location>
        <begin position="217"/>
        <end position="237"/>
    </location>
</feature>
<evidence type="ECO:0000256" key="6">
    <source>
        <dbReference type="SAM" id="Phobius"/>
    </source>
</evidence>
<dbReference type="Gene3D" id="3.30.1330.60">
    <property type="entry name" value="OmpA-like domain"/>
    <property type="match status" value="1"/>
</dbReference>
<accession>A0A0K1PQZ0</accession>
<dbReference type="KEGG" id="llu:AKJ09_02606"/>
<dbReference type="RefSeq" id="WP_146647307.1">
    <property type="nucleotide sequence ID" value="NZ_CP012333.1"/>
</dbReference>
<dbReference type="STRING" id="1391654.AKJ09_02606"/>
<comment type="subcellular location">
    <subcellularLocation>
        <location evidence="1">Cell outer membrane</location>
    </subcellularLocation>
</comment>
<dbReference type="GO" id="GO:0009279">
    <property type="term" value="C:cell outer membrane"/>
    <property type="evidence" value="ECO:0007669"/>
    <property type="project" value="UniProtKB-SubCell"/>
</dbReference>
<feature type="compositionally biased region" description="Pro residues" evidence="5">
    <location>
        <begin position="264"/>
        <end position="273"/>
    </location>
</feature>
<dbReference type="InterPro" id="IPR050330">
    <property type="entry name" value="Bact_OuterMem_StrucFunc"/>
</dbReference>
<evidence type="ECO:0000256" key="1">
    <source>
        <dbReference type="ARBA" id="ARBA00004442"/>
    </source>
</evidence>
<evidence type="ECO:0000256" key="5">
    <source>
        <dbReference type="SAM" id="MobiDB-lite"/>
    </source>
</evidence>
<dbReference type="InterPro" id="IPR006665">
    <property type="entry name" value="OmpA-like"/>
</dbReference>
<evidence type="ECO:0000256" key="2">
    <source>
        <dbReference type="ARBA" id="ARBA00023136"/>
    </source>
</evidence>
<reference evidence="8 9" key="1">
    <citation type="submission" date="2015-08" db="EMBL/GenBank/DDBJ databases">
        <authorList>
            <person name="Babu N.S."/>
            <person name="Beckwith C.J."/>
            <person name="Beseler K.G."/>
            <person name="Brison A."/>
            <person name="Carone J.V."/>
            <person name="Caskin T.P."/>
            <person name="Diamond M."/>
            <person name="Durham M.E."/>
            <person name="Foxe J.M."/>
            <person name="Go M."/>
            <person name="Henderson B.A."/>
            <person name="Jones I.B."/>
            <person name="McGettigan J.A."/>
            <person name="Micheletti S.J."/>
            <person name="Nasrallah M.E."/>
            <person name="Ortiz D."/>
            <person name="Piller C.R."/>
            <person name="Privatt S.R."/>
            <person name="Schneider S.L."/>
            <person name="Sharp S."/>
            <person name="Smith T.C."/>
            <person name="Stanton J.D."/>
            <person name="Ullery H.E."/>
            <person name="Wilson R.J."/>
            <person name="Serrano M.G."/>
            <person name="Buck G."/>
            <person name="Lee V."/>
            <person name="Wang Y."/>
            <person name="Carvalho R."/>
            <person name="Voegtly L."/>
            <person name="Shi R."/>
            <person name="Duckworth R."/>
            <person name="Johnson A."/>
            <person name="Loviza R."/>
            <person name="Walstead R."/>
            <person name="Shah Z."/>
            <person name="Kiflezghi M."/>
            <person name="Wade K."/>
            <person name="Ball S.L."/>
            <person name="Bradley K.W."/>
            <person name="Asai D.J."/>
            <person name="Bowman C.A."/>
            <person name="Russell D.A."/>
            <person name="Pope W.H."/>
            <person name="Jacobs-Sera D."/>
            <person name="Hendrix R.W."/>
            <person name="Hatfull G.F."/>
        </authorList>
    </citation>
    <scope>NUCLEOTIDE SEQUENCE [LARGE SCALE GENOMIC DNA]</scope>
    <source>
        <strain evidence="8 9">DSM 27648</strain>
    </source>
</reference>
<dbReference type="PROSITE" id="PS51123">
    <property type="entry name" value="OMPA_2"/>
    <property type="match status" value="1"/>
</dbReference>
<gene>
    <name evidence="8" type="ORF">AKJ09_02606</name>
</gene>
<organism evidence="8 9">
    <name type="scientific">Labilithrix luteola</name>
    <dbReference type="NCBI Taxonomy" id="1391654"/>
    <lineage>
        <taxon>Bacteria</taxon>
        <taxon>Pseudomonadati</taxon>
        <taxon>Myxococcota</taxon>
        <taxon>Polyangia</taxon>
        <taxon>Polyangiales</taxon>
        <taxon>Labilitrichaceae</taxon>
        <taxon>Labilithrix</taxon>
    </lineage>
</organism>
<dbReference type="OrthoDB" id="9805566at2"/>
<evidence type="ECO:0000256" key="4">
    <source>
        <dbReference type="PROSITE-ProRule" id="PRU00473"/>
    </source>
</evidence>
<dbReference type="SUPFAM" id="SSF103088">
    <property type="entry name" value="OmpA-like"/>
    <property type="match status" value="1"/>
</dbReference>
<dbReference type="Pfam" id="PF06078">
    <property type="entry name" value="DUF937"/>
    <property type="match status" value="1"/>
</dbReference>
<dbReference type="Proteomes" id="UP000064967">
    <property type="component" value="Chromosome"/>
</dbReference>
<dbReference type="InterPro" id="IPR009282">
    <property type="entry name" value="DUF937"/>
</dbReference>